<dbReference type="Proteomes" id="UP000735302">
    <property type="component" value="Unassembled WGS sequence"/>
</dbReference>
<organism evidence="2 3">
    <name type="scientific">Plakobranchus ocellatus</name>
    <dbReference type="NCBI Taxonomy" id="259542"/>
    <lineage>
        <taxon>Eukaryota</taxon>
        <taxon>Metazoa</taxon>
        <taxon>Spiralia</taxon>
        <taxon>Lophotrochozoa</taxon>
        <taxon>Mollusca</taxon>
        <taxon>Gastropoda</taxon>
        <taxon>Heterobranchia</taxon>
        <taxon>Euthyneura</taxon>
        <taxon>Panpulmonata</taxon>
        <taxon>Sacoglossa</taxon>
        <taxon>Placobranchoidea</taxon>
        <taxon>Plakobranchidae</taxon>
        <taxon>Plakobranchus</taxon>
    </lineage>
</organism>
<dbReference type="GO" id="GO:0004672">
    <property type="term" value="F:protein kinase activity"/>
    <property type="evidence" value="ECO:0007669"/>
    <property type="project" value="InterPro"/>
</dbReference>
<dbReference type="Gene3D" id="1.10.510.10">
    <property type="entry name" value="Transferase(Phosphotransferase) domain 1"/>
    <property type="match status" value="1"/>
</dbReference>
<dbReference type="InterPro" id="IPR000719">
    <property type="entry name" value="Prot_kinase_dom"/>
</dbReference>
<proteinExistence type="predicted"/>
<comment type="caution">
    <text evidence="2">The sequence shown here is derived from an EMBL/GenBank/DDBJ whole genome shotgun (WGS) entry which is preliminary data.</text>
</comment>
<gene>
    <name evidence="2" type="ORF">PoB_000254200</name>
</gene>
<evidence type="ECO:0000313" key="2">
    <source>
        <dbReference type="EMBL" id="GFN76036.1"/>
    </source>
</evidence>
<sequence>MAAAAVASECVLELQTDFFEILYLRVEKVLSIGGSREVLLASSIQDLSHKRAVKKISLKEKNLQDTELSTKEAKALFHREIEILRTLDHPNINGVICPDYMALSMDFCPNGALVTHLKKMTNG</sequence>
<accession>A0AAV3XZU9</accession>
<evidence type="ECO:0000259" key="1">
    <source>
        <dbReference type="PROSITE" id="PS50011"/>
    </source>
</evidence>
<dbReference type="SUPFAM" id="SSF56112">
    <property type="entry name" value="Protein kinase-like (PK-like)"/>
    <property type="match status" value="1"/>
</dbReference>
<dbReference type="EMBL" id="BLXT01000331">
    <property type="protein sequence ID" value="GFN76036.1"/>
    <property type="molecule type" value="Genomic_DNA"/>
</dbReference>
<keyword evidence="3" id="KW-1185">Reference proteome</keyword>
<dbReference type="AlphaFoldDB" id="A0AAV3XZU9"/>
<dbReference type="GO" id="GO:0005524">
    <property type="term" value="F:ATP binding"/>
    <property type="evidence" value="ECO:0007669"/>
    <property type="project" value="InterPro"/>
</dbReference>
<dbReference type="PROSITE" id="PS50011">
    <property type="entry name" value="PROTEIN_KINASE_DOM"/>
    <property type="match status" value="1"/>
</dbReference>
<protein>
    <recommendedName>
        <fullName evidence="1">Protein kinase domain-containing protein</fullName>
    </recommendedName>
</protein>
<dbReference type="InterPro" id="IPR011009">
    <property type="entry name" value="Kinase-like_dom_sf"/>
</dbReference>
<evidence type="ECO:0000313" key="3">
    <source>
        <dbReference type="Proteomes" id="UP000735302"/>
    </source>
</evidence>
<name>A0AAV3XZU9_9GAST</name>
<reference evidence="2 3" key="1">
    <citation type="journal article" date="2021" name="Elife">
        <title>Chloroplast acquisition without the gene transfer in kleptoplastic sea slugs, Plakobranchus ocellatus.</title>
        <authorList>
            <person name="Maeda T."/>
            <person name="Takahashi S."/>
            <person name="Yoshida T."/>
            <person name="Shimamura S."/>
            <person name="Takaki Y."/>
            <person name="Nagai Y."/>
            <person name="Toyoda A."/>
            <person name="Suzuki Y."/>
            <person name="Arimoto A."/>
            <person name="Ishii H."/>
            <person name="Satoh N."/>
            <person name="Nishiyama T."/>
            <person name="Hasebe M."/>
            <person name="Maruyama T."/>
            <person name="Minagawa J."/>
            <person name="Obokata J."/>
            <person name="Shigenobu S."/>
        </authorList>
    </citation>
    <scope>NUCLEOTIDE SEQUENCE [LARGE SCALE GENOMIC DNA]</scope>
</reference>
<feature type="domain" description="Protein kinase" evidence="1">
    <location>
        <begin position="24"/>
        <end position="123"/>
    </location>
</feature>